<dbReference type="EC" id="1.8.4.11" evidence="2"/>
<evidence type="ECO:0000256" key="3">
    <source>
        <dbReference type="ARBA" id="ARBA00023002"/>
    </source>
</evidence>
<name>A0ABM4ECV1_9AVES</name>
<proteinExistence type="inferred from homology"/>
<dbReference type="InterPro" id="IPR050162">
    <property type="entry name" value="MsrA_MetSO_reductase"/>
</dbReference>
<dbReference type="Gene3D" id="3.30.1060.10">
    <property type="entry name" value="Peptide methionine sulphoxide reductase MsrA"/>
    <property type="match status" value="1"/>
</dbReference>
<organism evidence="9 10">
    <name type="scientific">Apteryx mantelli</name>
    <name type="common">North Island brown kiwi</name>
    <dbReference type="NCBI Taxonomy" id="2696672"/>
    <lineage>
        <taxon>Eukaryota</taxon>
        <taxon>Metazoa</taxon>
        <taxon>Chordata</taxon>
        <taxon>Craniata</taxon>
        <taxon>Vertebrata</taxon>
        <taxon>Euteleostomi</taxon>
        <taxon>Archelosauria</taxon>
        <taxon>Archosauria</taxon>
        <taxon>Dinosauria</taxon>
        <taxon>Saurischia</taxon>
        <taxon>Theropoda</taxon>
        <taxon>Coelurosauria</taxon>
        <taxon>Aves</taxon>
        <taxon>Palaeognathae</taxon>
        <taxon>Apterygiformes</taxon>
        <taxon>Apterygidae</taxon>
        <taxon>Apteryx</taxon>
    </lineage>
</organism>
<evidence type="ECO:0000259" key="8">
    <source>
        <dbReference type="Pfam" id="PF01625"/>
    </source>
</evidence>
<dbReference type="RefSeq" id="XP_067150525.1">
    <property type="nucleotide sequence ID" value="XM_067294424.1"/>
</dbReference>
<dbReference type="SUPFAM" id="SSF55068">
    <property type="entry name" value="Peptide methionine sulfoxide reductase"/>
    <property type="match status" value="1"/>
</dbReference>
<dbReference type="Proteomes" id="UP001652627">
    <property type="component" value="Chromosome 3"/>
</dbReference>
<accession>A0ABM4ECV1</accession>
<evidence type="ECO:0000256" key="2">
    <source>
        <dbReference type="ARBA" id="ARBA00012502"/>
    </source>
</evidence>
<dbReference type="PANTHER" id="PTHR42799:SF2">
    <property type="entry name" value="MITOCHONDRIAL PEPTIDE METHIONINE SULFOXIDE REDUCTASE"/>
    <property type="match status" value="1"/>
</dbReference>
<dbReference type="PANTHER" id="PTHR42799">
    <property type="entry name" value="MITOCHONDRIAL PEPTIDE METHIONINE SULFOXIDE REDUCTASE"/>
    <property type="match status" value="1"/>
</dbReference>
<evidence type="ECO:0000256" key="7">
    <source>
        <dbReference type="ARBA" id="ARBA00048782"/>
    </source>
</evidence>
<evidence type="ECO:0000256" key="6">
    <source>
        <dbReference type="ARBA" id="ARBA00047806"/>
    </source>
</evidence>
<feature type="domain" description="Peptide methionine sulphoxide reductase MsrA" evidence="8">
    <location>
        <begin position="64"/>
        <end position="216"/>
    </location>
</feature>
<dbReference type="GeneID" id="106487148"/>
<evidence type="ECO:0000256" key="5">
    <source>
        <dbReference type="ARBA" id="ARBA00030643"/>
    </source>
</evidence>
<dbReference type="InterPro" id="IPR036509">
    <property type="entry name" value="Met_Sox_Rdtase_MsrA_sf"/>
</dbReference>
<dbReference type="NCBIfam" id="TIGR00401">
    <property type="entry name" value="msrA"/>
    <property type="match status" value="1"/>
</dbReference>
<evidence type="ECO:0000256" key="4">
    <source>
        <dbReference type="ARBA" id="ARBA00030273"/>
    </source>
</evidence>
<evidence type="ECO:0000256" key="1">
    <source>
        <dbReference type="ARBA" id="ARBA00005591"/>
    </source>
</evidence>
<dbReference type="HAMAP" id="MF_01401">
    <property type="entry name" value="MsrA"/>
    <property type="match status" value="1"/>
</dbReference>
<protein>
    <recommendedName>
        <fullName evidence="2">peptide-methionine (S)-S-oxide reductase</fullName>
        <ecNumber evidence="2">1.8.4.11</ecNumber>
    </recommendedName>
    <alternativeName>
        <fullName evidence="5">Peptide-methionine (S)-S-oxide reductase</fullName>
    </alternativeName>
    <alternativeName>
        <fullName evidence="4">Protein-methionine-S-oxide reductase</fullName>
    </alternativeName>
</protein>
<comment type="similarity">
    <text evidence="1">Belongs to the MsrA Met sulfoxide reductase family.</text>
</comment>
<keyword evidence="9" id="KW-1185">Reference proteome</keyword>
<evidence type="ECO:0000313" key="9">
    <source>
        <dbReference type="Proteomes" id="UP001652627"/>
    </source>
</evidence>
<gene>
    <name evidence="10" type="primary">MSRA</name>
</gene>
<reference evidence="10" key="1">
    <citation type="submission" date="2025-08" db="UniProtKB">
        <authorList>
            <consortium name="RefSeq"/>
        </authorList>
    </citation>
    <scope>IDENTIFICATION</scope>
    <source>
        <tissue evidence="10">Blood</tissue>
    </source>
</reference>
<sequence>MPTAARRLLRPLVSSTFRMGDSASRLPRREDALPGRSRRIQVADKHHVSGNRMVEPFPEGTQMVVFGMGCFWGAERKFWRQKGVYSTQVGYAGGYTPNPTYKEICSGKTGHTEAVRVVYQPENISFEKLLKVFWENHDPTQGMRQGNDFGTQYRSAIYTFSQEQMEAALRSKEDYQKVLTEGGFGTITTEIREAPEFYYAEDYHQQYLSKNPHGYCGLGGTGLSCPIGINK</sequence>
<comment type="catalytic activity">
    <reaction evidence="6">
        <text>L-methionyl-[protein] + [thioredoxin]-disulfide + H2O = L-methionyl-(S)-S-oxide-[protein] + [thioredoxin]-dithiol</text>
        <dbReference type="Rhea" id="RHEA:14217"/>
        <dbReference type="Rhea" id="RHEA-COMP:10698"/>
        <dbReference type="Rhea" id="RHEA-COMP:10700"/>
        <dbReference type="Rhea" id="RHEA-COMP:12313"/>
        <dbReference type="Rhea" id="RHEA-COMP:12315"/>
        <dbReference type="ChEBI" id="CHEBI:15377"/>
        <dbReference type="ChEBI" id="CHEBI:16044"/>
        <dbReference type="ChEBI" id="CHEBI:29950"/>
        <dbReference type="ChEBI" id="CHEBI:44120"/>
        <dbReference type="ChEBI" id="CHEBI:50058"/>
        <dbReference type="EC" id="1.8.4.11"/>
    </reaction>
</comment>
<keyword evidence="3" id="KW-0560">Oxidoreductase</keyword>
<dbReference type="InterPro" id="IPR002569">
    <property type="entry name" value="Met_Sox_Rdtase_MsrA_dom"/>
</dbReference>
<evidence type="ECO:0000313" key="10">
    <source>
        <dbReference type="RefSeq" id="XP_067150525.1"/>
    </source>
</evidence>
<comment type="catalytic activity">
    <reaction evidence="7">
        <text>[thioredoxin]-disulfide + L-methionine + H2O = L-methionine (S)-S-oxide + [thioredoxin]-dithiol</text>
        <dbReference type="Rhea" id="RHEA:19993"/>
        <dbReference type="Rhea" id="RHEA-COMP:10698"/>
        <dbReference type="Rhea" id="RHEA-COMP:10700"/>
        <dbReference type="ChEBI" id="CHEBI:15377"/>
        <dbReference type="ChEBI" id="CHEBI:29950"/>
        <dbReference type="ChEBI" id="CHEBI:50058"/>
        <dbReference type="ChEBI" id="CHEBI:57844"/>
        <dbReference type="ChEBI" id="CHEBI:58772"/>
        <dbReference type="EC" id="1.8.4.11"/>
    </reaction>
</comment>
<dbReference type="Pfam" id="PF01625">
    <property type="entry name" value="PMSR"/>
    <property type="match status" value="1"/>
</dbReference>